<evidence type="ECO:0000256" key="1">
    <source>
        <dbReference type="SAM" id="MobiDB-lite"/>
    </source>
</evidence>
<dbReference type="Proteomes" id="UP000017836">
    <property type="component" value="Unassembled WGS sequence"/>
</dbReference>
<sequence length="89" mass="10487">MRDKRETFFNPSPKEGEKKETVEDQPKPKDYHRVPLPDKLKERPRLIIADFAPLKEPLSLLFERLLREGVIEKPEPRPTGREYPGKYCA</sequence>
<dbReference type="HOGENOM" id="CLU_2457808_0_0_1"/>
<gene>
    <name evidence="2" type="ORF">AMTR_s00096p00097930</name>
</gene>
<keyword evidence="3" id="KW-1185">Reference proteome</keyword>
<evidence type="ECO:0000313" key="2">
    <source>
        <dbReference type="EMBL" id="ERN02380.1"/>
    </source>
</evidence>
<organism evidence="2 3">
    <name type="scientific">Amborella trichopoda</name>
    <dbReference type="NCBI Taxonomy" id="13333"/>
    <lineage>
        <taxon>Eukaryota</taxon>
        <taxon>Viridiplantae</taxon>
        <taxon>Streptophyta</taxon>
        <taxon>Embryophyta</taxon>
        <taxon>Tracheophyta</taxon>
        <taxon>Spermatophyta</taxon>
        <taxon>Magnoliopsida</taxon>
        <taxon>Amborellales</taxon>
        <taxon>Amborellaceae</taxon>
        <taxon>Amborella</taxon>
    </lineage>
</organism>
<feature type="compositionally biased region" description="Basic and acidic residues" evidence="1">
    <location>
        <begin position="14"/>
        <end position="37"/>
    </location>
</feature>
<accession>W1P5Z0</accession>
<dbReference type="AlphaFoldDB" id="W1P5Z0"/>
<name>W1P5Z0_AMBTC</name>
<reference evidence="3" key="1">
    <citation type="journal article" date="2013" name="Science">
        <title>The Amborella genome and the evolution of flowering plants.</title>
        <authorList>
            <consortium name="Amborella Genome Project"/>
        </authorList>
    </citation>
    <scope>NUCLEOTIDE SEQUENCE [LARGE SCALE GENOMIC DNA]</scope>
</reference>
<evidence type="ECO:0000313" key="3">
    <source>
        <dbReference type="Proteomes" id="UP000017836"/>
    </source>
</evidence>
<feature type="region of interest" description="Disordered" evidence="1">
    <location>
        <begin position="1"/>
        <end position="37"/>
    </location>
</feature>
<proteinExistence type="predicted"/>
<dbReference type="Gramene" id="ERN02380">
    <property type="protein sequence ID" value="ERN02380"/>
    <property type="gene ID" value="AMTR_s00096p00097930"/>
</dbReference>
<dbReference type="EMBL" id="KI394634">
    <property type="protein sequence ID" value="ERN02380.1"/>
    <property type="molecule type" value="Genomic_DNA"/>
</dbReference>
<protein>
    <submittedName>
        <fullName evidence="2">Uncharacterized protein</fullName>
    </submittedName>
</protein>